<sequence>MTPAARPELELREVLAIDAVARTRSFRIAAGLVNTTQPTLSRLIASAERTLDTPLFRRGWSGTETTPAGDVAARVCRAAIMAIDSTERAIFAGRTGVPSLPRNLRSAHLRAIEAVTRERNVTLAAKRLGRSQPELSRTLSDFSKRFAVKLFERTGSGMIPLEPAKELTALSGAITYLLDRLPEQLRQLEGDVVGRVSIGMLPFSGQDLISRAFARLSNMHPNIRLACVPGSYNGLVEALRRREIDRIIGVLRGPACPEGLEEARLYDERFAVIAARDHPLRANGENLAELAATKWVVAPHGTPVRAHFEEVFAALDLTPPTQTCEMLSFGAAEQMLIECHSVAMLTYGERRLGALRPELREVRTPFPATPAPIGVTRLRDAPEDQALTAFETALTALVAEEA</sequence>
<comment type="similarity">
    <text evidence="1">Belongs to the LysR transcriptional regulatory family.</text>
</comment>
<dbReference type="Pfam" id="PF03466">
    <property type="entry name" value="LysR_substrate"/>
    <property type="match status" value="1"/>
</dbReference>
<evidence type="ECO:0000256" key="1">
    <source>
        <dbReference type="ARBA" id="ARBA00009437"/>
    </source>
</evidence>
<dbReference type="InterPro" id="IPR036390">
    <property type="entry name" value="WH_DNA-bd_sf"/>
</dbReference>
<keyword evidence="7" id="KW-1185">Reference proteome</keyword>
<organism evidence="6 7">
    <name type="scientific">Amaricoccus solimangrovi</name>
    <dbReference type="NCBI Taxonomy" id="2589815"/>
    <lineage>
        <taxon>Bacteria</taxon>
        <taxon>Pseudomonadati</taxon>
        <taxon>Pseudomonadota</taxon>
        <taxon>Alphaproteobacteria</taxon>
        <taxon>Rhodobacterales</taxon>
        <taxon>Paracoccaceae</taxon>
        <taxon>Amaricoccus</taxon>
    </lineage>
</organism>
<reference evidence="6 7" key="1">
    <citation type="submission" date="2019-06" db="EMBL/GenBank/DDBJ databases">
        <title>A novel bacterium of genus Amaricoccus, isolated from marine sediment.</title>
        <authorList>
            <person name="Huang H."/>
            <person name="Mo K."/>
            <person name="Hu Y."/>
        </authorList>
    </citation>
    <scope>NUCLEOTIDE SEQUENCE [LARGE SCALE GENOMIC DNA]</scope>
    <source>
        <strain evidence="6 7">HB172011</strain>
    </source>
</reference>
<dbReference type="SUPFAM" id="SSF46785">
    <property type="entry name" value="Winged helix' DNA-binding domain"/>
    <property type="match status" value="2"/>
</dbReference>
<evidence type="ECO:0000313" key="6">
    <source>
        <dbReference type="EMBL" id="TPE45734.1"/>
    </source>
</evidence>
<evidence type="ECO:0000256" key="3">
    <source>
        <dbReference type="ARBA" id="ARBA00023125"/>
    </source>
</evidence>
<keyword evidence="3" id="KW-0238">DNA-binding</keyword>
<dbReference type="PANTHER" id="PTHR30126:SF98">
    <property type="entry name" value="HTH-TYPE TRANSCRIPTIONAL ACTIVATOR BAUR"/>
    <property type="match status" value="1"/>
</dbReference>
<dbReference type="InterPro" id="IPR000847">
    <property type="entry name" value="LysR_HTH_N"/>
</dbReference>
<dbReference type="AlphaFoldDB" id="A0A501WCD0"/>
<dbReference type="InterPro" id="IPR036388">
    <property type="entry name" value="WH-like_DNA-bd_sf"/>
</dbReference>
<dbReference type="Pfam" id="PF00126">
    <property type="entry name" value="HTH_1"/>
    <property type="match status" value="2"/>
</dbReference>
<dbReference type="Proteomes" id="UP000319255">
    <property type="component" value="Unassembled WGS sequence"/>
</dbReference>
<dbReference type="Gene3D" id="1.10.10.10">
    <property type="entry name" value="Winged helix-like DNA-binding domain superfamily/Winged helix DNA-binding domain"/>
    <property type="match status" value="2"/>
</dbReference>
<comment type="caution">
    <text evidence="6">The sequence shown here is derived from an EMBL/GenBank/DDBJ whole genome shotgun (WGS) entry which is preliminary data.</text>
</comment>
<evidence type="ECO:0000259" key="5">
    <source>
        <dbReference type="PROSITE" id="PS50931"/>
    </source>
</evidence>
<name>A0A501WCD0_9RHOB</name>
<keyword evidence="4" id="KW-0804">Transcription</keyword>
<evidence type="ECO:0000313" key="7">
    <source>
        <dbReference type="Proteomes" id="UP000319255"/>
    </source>
</evidence>
<proteinExistence type="inferred from homology"/>
<dbReference type="GO" id="GO:0000976">
    <property type="term" value="F:transcription cis-regulatory region binding"/>
    <property type="evidence" value="ECO:0007669"/>
    <property type="project" value="TreeGrafter"/>
</dbReference>
<feature type="domain" description="HTH lysR-type" evidence="5">
    <location>
        <begin position="104"/>
        <end position="161"/>
    </location>
</feature>
<dbReference type="OrthoDB" id="7260751at2"/>
<dbReference type="Gene3D" id="3.40.190.290">
    <property type="match status" value="1"/>
</dbReference>
<accession>A0A501WCD0</accession>
<dbReference type="RefSeq" id="WP_140456322.1">
    <property type="nucleotide sequence ID" value="NZ_VFRP01000052.1"/>
</dbReference>
<protein>
    <submittedName>
        <fullName evidence="6">LysR family transcriptional regulator</fullName>
    </submittedName>
</protein>
<gene>
    <name evidence="6" type="ORF">FJM51_22340</name>
</gene>
<evidence type="ECO:0000256" key="4">
    <source>
        <dbReference type="ARBA" id="ARBA00023163"/>
    </source>
</evidence>
<evidence type="ECO:0000256" key="2">
    <source>
        <dbReference type="ARBA" id="ARBA00023015"/>
    </source>
</evidence>
<dbReference type="PANTHER" id="PTHR30126">
    <property type="entry name" value="HTH-TYPE TRANSCRIPTIONAL REGULATOR"/>
    <property type="match status" value="1"/>
</dbReference>
<dbReference type="InterPro" id="IPR005119">
    <property type="entry name" value="LysR_subst-bd"/>
</dbReference>
<dbReference type="EMBL" id="VFRP01000052">
    <property type="protein sequence ID" value="TPE45734.1"/>
    <property type="molecule type" value="Genomic_DNA"/>
</dbReference>
<keyword evidence="2" id="KW-0805">Transcription regulation</keyword>
<dbReference type="SUPFAM" id="SSF53850">
    <property type="entry name" value="Periplasmic binding protein-like II"/>
    <property type="match status" value="1"/>
</dbReference>
<feature type="domain" description="HTH lysR-type" evidence="5">
    <location>
        <begin position="9"/>
        <end position="66"/>
    </location>
</feature>
<dbReference type="PROSITE" id="PS50931">
    <property type="entry name" value="HTH_LYSR"/>
    <property type="match status" value="2"/>
</dbReference>
<dbReference type="GO" id="GO:0003700">
    <property type="term" value="F:DNA-binding transcription factor activity"/>
    <property type="evidence" value="ECO:0007669"/>
    <property type="project" value="InterPro"/>
</dbReference>